<dbReference type="Proteomes" id="UP000292583">
    <property type="component" value="Unassembled WGS sequence"/>
</dbReference>
<dbReference type="Pfam" id="PF01814">
    <property type="entry name" value="Hemerythrin"/>
    <property type="match status" value="1"/>
</dbReference>
<keyword evidence="3" id="KW-0479">Metal-binding</keyword>
<dbReference type="GO" id="GO:0005344">
    <property type="term" value="F:oxygen carrier activity"/>
    <property type="evidence" value="ECO:0007669"/>
    <property type="project" value="UniProtKB-KW"/>
</dbReference>
<dbReference type="SUPFAM" id="SSF47188">
    <property type="entry name" value="Hemerythrin-like"/>
    <property type="match status" value="1"/>
</dbReference>
<evidence type="ECO:0000313" key="6">
    <source>
        <dbReference type="EMBL" id="TBR82041.1"/>
    </source>
</evidence>
<keyword evidence="4" id="KW-0408">Iron</keyword>
<evidence type="ECO:0000256" key="3">
    <source>
        <dbReference type="ARBA" id="ARBA00022723"/>
    </source>
</evidence>
<name>A0A4Q9JX50_9BACT</name>
<protein>
    <submittedName>
        <fullName evidence="6">Iron-binding protein</fullName>
    </submittedName>
</protein>
<dbReference type="PANTHER" id="PTHR37164">
    <property type="entry name" value="BACTERIOHEMERYTHRIN"/>
    <property type="match status" value="1"/>
</dbReference>
<gene>
    <name evidence="6" type="ORF">DU473_01835</name>
</gene>
<dbReference type="NCBIfam" id="TIGR02481">
    <property type="entry name" value="hemeryth_dom"/>
    <property type="match status" value="1"/>
</dbReference>
<keyword evidence="7" id="KW-1185">Reference proteome</keyword>
<evidence type="ECO:0000256" key="2">
    <source>
        <dbReference type="ARBA" id="ARBA00022621"/>
    </source>
</evidence>
<feature type="domain" description="Hemerythrin-like" evidence="5">
    <location>
        <begin position="16"/>
        <end position="128"/>
    </location>
</feature>
<dbReference type="InterPro" id="IPR035938">
    <property type="entry name" value="Hemerythrin-like_sf"/>
</dbReference>
<proteinExistence type="inferred from homology"/>
<dbReference type="Gene3D" id="1.20.120.50">
    <property type="entry name" value="Hemerythrin-like"/>
    <property type="match status" value="1"/>
</dbReference>
<dbReference type="AlphaFoldDB" id="A0A4Q9JX50"/>
<keyword evidence="2" id="KW-0561">Oxygen transport</keyword>
<sequence length="235" mass="28565">MAGIVWCSEYSINEKSLDKQHQELFKIVDEIDDFVKKVQNNFEKEDRDNFKSIIFKLFNYIKFHFKNEEEFMEKINFPFLEEHRRVHKELTNKTKNLLLVNDIDISSVIEQLSILTKSWILNHVCTEDILINNYLTRLIYTGESHYTLEQYINLKKMIANQDIEKEYQFFYICNCDLKIHRVPQSIHEELLKEKRYFRCPSCKEVLCLKEKITNKEETFEYFKKRFGNVKINKNF</sequence>
<keyword evidence="2" id="KW-0813">Transport</keyword>
<dbReference type="InterPro" id="IPR012312">
    <property type="entry name" value="Hemerythrin-like"/>
</dbReference>
<dbReference type="CDD" id="cd12107">
    <property type="entry name" value="Hemerythrin"/>
    <property type="match status" value="1"/>
</dbReference>
<dbReference type="InterPro" id="IPR050669">
    <property type="entry name" value="Hemerythrin"/>
</dbReference>
<evidence type="ECO:0000259" key="5">
    <source>
        <dbReference type="Pfam" id="PF01814"/>
    </source>
</evidence>
<comment type="caution">
    <text evidence="6">The sequence shown here is derived from an EMBL/GenBank/DDBJ whole genome shotgun (WGS) entry which is preliminary data.</text>
</comment>
<dbReference type="PANTHER" id="PTHR37164:SF1">
    <property type="entry name" value="BACTERIOHEMERYTHRIN"/>
    <property type="match status" value="1"/>
</dbReference>
<evidence type="ECO:0000256" key="4">
    <source>
        <dbReference type="ARBA" id="ARBA00023004"/>
    </source>
</evidence>
<evidence type="ECO:0000256" key="1">
    <source>
        <dbReference type="ARBA" id="ARBA00010587"/>
    </source>
</evidence>
<dbReference type="EMBL" id="QPGR01000002">
    <property type="protein sequence ID" value="TBR82041.1"/>
    <property type="molecule type" value="Genomic_DNA"/>
</dbReference>
<comment type="similarity">
    <text evidence="1">Belongs to the hemerythrin family.</text>
</comment>
<dbReference type="GO" id="GO:0046872">
    <property type="term" value="F:metal ion binding"/>
    <property type="evidence" value="ECO:0007669"/>
    <property type="project" value="UniProtKB-KW"/>
</dbReference>
<reference evidence="6 7" key="1">
    <citation type="submission" date="2018-07" db="EMBL/GenBank/DDBJ databases">
        <title>Campylobacter zealandensis sp. nov., isolated from birds and water in New Zealand.</title>
        <authorList>
            <person name="Wilkinson D.A."/>
            <person name="Biggs P.J."/>
            <person name="French N.P."/>
            <person name="Midwinter A.C."/>
        </authorList>
    </citation>
    <scope>NUCLEOTIDE SEQUENCE [LARGE SCALE GENOMIC DNA]</scope>
    <source>
        <strain evidence="6 7">B423b</strain>
    </source>
</reference>
<dbReference type="InterPro" id="IPR012827">
    <property type="entry name" value="Hemerythrin_metal-bd"/>
</dbReference>
<dbReference type="PROSITE" id="PS00550">
    <property type="entry name" value="HEMERYTHRINS"/>
    <property type="match status" value="1"/>
</dbReference>
<organism evidence="6 7">
    <name type="scientific">Campylobacter novaezeelandiae</name>
    <dbReference type="NCBI Taxonomy" id="2267891"/>
    <lineage>
        <taxon>Bacteria</taxon>
        <taxon>Pseudomonadati</taxon>
        <taxon>Campylobacterota</taxon>
        <taxon>Epsilonproteobacteria</taxon>
        <taxon>Campylobacterales</taxon>
        <taxon>Campylobacteraceae</taxon>
        <taxon>Campylobacter</taxon>
    </lineage>
</organism>
<dbReference type="OrthoDB" id="9774644at2"/>
<dbReference type="InterPro" id="IPR016131">
    <property type="entry name" value="Haemerythrin_Fe_BS"/>
</dbReference>
<accession>A0A4Q9JX50</accession>
<evidence type="ECO:0000313" key="7">
    <source>
        <dbReference type="Proteomes" id="UP000292583"/>
    </source>
</evidence>
<dbReference type="RefSeq" id="WP_131186433.1">
    <property type="nucleotide sequence ID" value="NZ_QPGR01000002.1"/>
</dbReference>